<evidence type="ECO:0000256" key="1">
    <source>
        <dbReference type="SAM" id="MobiDB-lite"/>
    </source>
</evidence>
<accession>A0A7T4JV04</accession>
<feature type="region of interest" description="Disordered" evidence="1">
    <location>
        <begin position="41"/>
        <end position="71"/>
    </location>
</feature>
<dbReference type="Proteomes" id="UP000617681">
    <property type="component" value="Chromosome"/>
</dbReference>
<sequence length="71" mass="7077">MDNPQCVPEYRKGTAEISSPGARQHPSATVPLCATAIALSTGGKARSGSGGKTDTAGIAHAGRQCPVRTAG</sequence>
<evidence type="ECO:0000313" key="2">
    <source>
        <dbReference type="EMBL" id="QQB46409.1"/>
    </source>
</evidence>
<dbReference type="AlphaFoldDB" id="A0A7T4JV04"/>
<evidence type="ECO:0000313" key="3">
    <source>
        <dbReference type="EMBL" id="QRP71128.1"/>
    </source>
</evidence>
<protein>
    <submittedName>
        <fullName evidence="2">Uncharacterized protein</fullName>
    </submittedName>
</protein>
<dbReference type="EMBL" id="CP066007">
    <property type="protein sequence ID" value="QQB46409.1"/>
    <property type="molecule type" value="Genomic_DNA"/>
</dbReference>
<organism evidence="2 4">
    <name type="scientific">Corynebacterium glucuronolyticum</name>
    <dbReference type="NCBI Taxonomy" id="39791"/>
    <lineage>
        <taxon>Bacteria</taxon>
        <taxon>Bacillati</taxon>
        <taxon>Actinomycetota</taxon>
        <taxon>Actinomycetes</taxon>
        <taxon>Mycobacteriales</taxon>
        <taxon>Corynebacteriaceae</taxon>
        <taxon>Corynebacterium</taxon>
    </lineage>
</organism>
<dbReference type="RefSeq" id="WP_005394894.1">
    <property type="nucleotide sequence ID" value="NZ_CP066007.1"/>
</dbReference>
<proteinExistence type="predicted"/>
<dbReference type="EMBL" id="CP069534">
    <property type="protein sequence ID" value="QRP71128.1"/>
    <property type="molecule type" value="Genomic_DNA"/>
</dbReference>
<feature type="region of interest" description="Disordered" evidence="1">
    <location>
        <begin position="1"/>
        <end position="28"/>
    </location>
</feature>
<dbReference type="GeneID" id="92759288"/>
<evidence type="ECO:0000313" key="4">
    <source>
        <dbReference type="Proteomes" id="UP000596145"/>
    </source>
</evidence>
<reference evidence="2 4" key="1">
    <citation type="submission" date="2020-12" db="EMBL/GenBank/DDBJ databases">
        <title>FDA dAtabase for Regulatory Grade micrObial Sequences (FDA-ARGOS): Supporting development and validation of Infectious Disease Dx tests.</title>
        <authorList>
            <person name="Sproer C."/>
            <person name="Gronow S."/>
            <person name="Severitt S."/>
            <person name="Schroder I."/>
            <person name="Tallon L."/>
            <person name="Sadzewicz L."/>
            <person name="Zhao X."/>
            <person name="Boylan J."/>
            <person name="Ott S."/>
            <person name="Bowen H."/>
            <person name="Vavikolanu K."/>
            <person name="Mehta A."/>
            <person name="Aluvathingal J."/>
            <person name="Nadendla S."/>
            <person name="Lowell S."/>
            <person name="Myers T."/>
            <person name="Yan Y."/>
            <person name="Sichtig H."/>
        </authorList>
    </citation>
    <scope>NUCLEOTIDE SEQUENCE [LARGE SCALE GENOMIC DNA]</scope>
    <source>
        <strain evidence="2 4">FDAARGOS_1053</strain>
        <strain evidence="3">FDAARGOS_1191</strain>
    </source>
</reference>
<dbReference type="Proteomes" id="UP000596145">
    <property type="component" value="Chromosome"/>
</dbReference>
<name>A0A7T4JV04_9CORY</name>
<gene>
    <name evidence="2" type="ORF">I6I10_00140</name>
    <name evidence="3" type="ORF">I6J21_02930</name>
</gene>